<accession>A0A8S5SJ05</accession>
<reference evidence="2" key="1">
    <citation type="journal article" date="2021" name="Proc. Natl. Acad. Sci. U.S.A.">
        <title>A Catalog of Tens of Thousands of Viruses from Human Metagenomes Reveals Hidden Associations with Chronic Diseases.</title>
        <authorList>
            <person name="Tisza M.J."/>
            <person name="Buck C.B."/>
        </authorList>
    </citation>
    <scope>NUCLEOTIDE SEQUENCE</scope>
    <source>
        <strain evidence="2">Ctvhu9</strain>
    </source>
</reference>
<evidence type="ECO:0000313" key="2">
    <source>
        <dbReference type="EMBL" id="DAF51001.1"/>
    </source>
</evidence>
<dbReference type="EMBL" id="BK032607">
    <property type="protein sequence ID" value="DAF51001.1"/>
    <property type="molecule type" value="Genomic_DNA"/>
</dbReference>
<evidence type="ECO:0000256" key="1">
    <source>
        <dbReference type="SAM" id="Phobius"/>
    </source>
</evidence>
<feature type="transmembrane region" description="Helical" evidence="1">
    <location>
        <begin position="20"/>
        <end position="41"/>
    </location>
</feature>
<protein>
    <submittedName>
        <fullName evidence="2">Uncharacterized protein</fullName>
    </submittedName>
</protein>
<sequence length="84" mass="9261">MLIQGSFLSSLLNLLPQKGMIKMALTIYAVVATVVAVVAIIKAVKWKIATRAMVVYCMKNFRIPTDKELADCSKEAAGKTIRFK</sequence>
<name>A0A8S5SJ05_9CAUD</name>
<organism evidence="2">
    <name type="scientific">Siphoviridae sp. ctvhu9</name>
    <dbReference type="NCBI Taxonomy" id="2827968"/>
    <lineage>
        <taxon>Viruses</taxon>
        <taxon>Duplodnaviria</taxon>
        <taxon>Heunggongvirae</taxon>
        <taxon>Uroviricota</taxon>
        <taxon>Caudoviricetes</taxon>
    </lineage>
</organism>
<keyword evidence="1" id="KW-0472">Membrane</keyword>
<keyword evidence="1" id="KW-1133">Transmembrane helix</keyword>
<keyword evidence="1" id="KW-0812">Transmembrane</keyword>
<proteinExistence type="predicted"/>